<name>A0ACB0L2H8_TRIPR</name>
<sequence length="170" mass="19416">MSAASPKKYDVFISFRGQDTRETFTSHLHYALCKENIITYIDDNLVKGDEIGPALAQAIQDTRISLIIFSKHYATSKWCLNELLKILECRKFHGQVVMPVFYNTDTSHVRNQKGSYEEAFAKYDGEAIHNESLAKSVSEWRKALAEAANIPGWDSQSRNYKYVTSQRKGI</sequence>
<protein>
    <submittedName>
        <fullName evidence="1">Uncharacterized protein</fullName>
    </submittedName>
</protein>
<organism evidence="1 2">
    <name type="scientific">Trifolium pratense</name>
    <name type="common">Red clover</name>
    <dbReference type="NCBI Taxonomy" id="57577"/>
    <lineage>
        <taxon>Eukaryota</taxon>
        <taxon>Viridiplantae</taxon>
        <taxon>Streptophyta</taxon>
        <taxon>Embryophyta</taxon>
        <taxon>Tracheophyta</taxon>
        <taxon>Spermatophyta</taxon>
        <taxon>Magnoliopsida</taxon>
        <taxon>eudicotyledons</taxon>
        <taxon>Gunneridae</taxon>
        <taxon>Pentapetalae</taxon>
        <taxon>rosids</taxon>
        <taxon>fabids</taxon>
        <taxon>Fabales</taxon>
        <taxon>Fabaceae</taxon>
        <taxon>Papilionoideae</taxon>
        <taxon>50 kb inversion clade</taxon>
        <taxon>NPAAA clade</taxon>
        <taxon>Hologalegina</taxon>
        <taxon>IRL clade</taxon>
        <taxon>Trifolieae</taxon>
        <taxon>Trifolium</taxon>
    </lineage>
</organism>
<gene>
    <name evidence="1" type="ORF">MILVUS5_LOCUS28978</name>
</gene>
<keyword evidence="2" id="KW-1185">Reference proteome</keyword>
<evidence type="ECO:0000313" key="1">
    <source>
        <dbReference type="EMBL" id="CAJ2663583.1"/>
    </source>
</evidence>
<dbReference type="EMBL" id="CASHSV030000409">
    <property type="protein sequence ID" value="CAJ2663583.1"/>
    <property type="molecule type" value="Genomic_DNA"/>
</dbReference>
<accession>A0ACB0L2H8</accession>
<evidence type="ECO:0000313" key="2">
    <source>
        <dbReference type="Proteomes" id="UP001177021"/>
    </source>
</evidence>
<dbReference type="Proteomes" id="UP001177021">
    <property type="component" value="Unassembled WGS sequence"/>
</dbReference>
<comment type="caution">
    <text evidence="1">The sequence shown here is derived from an EMBL/GenBank/DDBJ whole genome shotgun (WGS) entry which is preliminary data.</text>
</comment>
<proteinExistence type="predicted"/>
<reference evidence="1" key="1">
    <citation type="submission" date="2023-10" db="EMBL/GenBank/DDBJ databases">
        <authorList>
            <person name="Rodriguez Cubillos JULIANA M."/>
            <person name="De Vega J."/>
        </authorList>
    </citation>
    <scope>NUCLEOTIDE SEQUENCE</scope>
</reference>